<evidence type="ECO:0000256" key="5">
    <source>
        <dbReference type="PROSITE-ProRule" id="PRU00169"/>
    </source>
</evidence>
<feature type="domain" description="Response regulatory" evidence="7">
    <location>
        <begin position="3"/>
        <end position="118"/>
    </location>
</feature>
<gene>
    <name evidence="8" type="primary">bvgA</name>
    <name evidence="8" type="ORF">PKB_3821</name>
</gene>
<evidence type="ECO:0000313" key="8">
    <source>
        <dbReference type="EMBL" id="CDF85158.1"/>
    </source>
</evidence>
<dbReference type="InterPro" id="IPR001789">
    <property type="entry name" value="Sig_transdc_resp-reg_receiver"/>
</dbReference>
<evidence type="ECO:0000256" key="3">
    <source>
        <dbReference type="ARBA" id="ARBA00023125"/>
    </source>
</evidence>
<name>A0A024HL61_PSEKB</name>
<dbReference type="PRINTS" id="PR00038">
    <property type="entry name" value="HTHLUXR"/>
</dbReference>
<dbReference type="EMBL" id="HG322950">
    <property type="protein sequence ID" value="CDF85158.1"/>
    <property type="molecule type" value="Genomic_DNA"/>
</dbReference>
<dbReference type="PATRIC" id="fig|1301098.3.peg.3830"/>
<dbReference type="Pfam" id="PF00072">
    <property type="entry name" value="Response_reg"/>
    <property type="match status" value="1"/>
</dbReference>
<dbReference type="OrthoDB" id="5593303at2"/>
<feature type="domain" description="HTH luxR-type" evidence="6">
    <location>
        <begin position="141"/>
        <end position="206"/>
    </location>
</feature>
<evidence type="ECO:0000313" key="9">
    <source>
        <dbReference type="Proteomes" id="UP000025241"/>
    </source>
</evidence>
<feature type="modified residue" description="4-aspartylphosphate" evidence="5">
    <location>
        <position position="53"/>
    </location>
</feature>
<keyword evidence="3" id="KW-0238">DNA-binding</keyword>
<organism evidence="8 9">
    <name type="scientific">Pseudomonas knackmussii (strain DSM 6978 / CCUG 54928 / LMG 23759 / B13)</name>
    <dbReference type="NCBI Taxonomy" id="1301098"/>
    <lineage>
        <taxon>Bacteria</taxon>
        <taxon>Pseudomonadati</taxon>
        <taxon>Pseudomonadota</taxon>
        <taxon>Gammaproteobacteria</taxon>
        <taxon>Pseudomonadales</taxon>
        <taxon>Pseudomonadaceae</taxon>
        <taxon>Pseudomonas</taxon>
    </lineage>
</organism>
<dbReference type="InterPro" id="IPR011006">
    <property type="entry name" value="CheY-like_superfamily"/>
</dbReference>
<dbReference type="InterPro" id="IPR000792">
    <property type="entry name" value="Tscrpt_reg_LuxR_C"/>
</dbReference>
<dbReference type="STRING" id="1301098.PKB_3821"/>
<evidence type="ECO:0000259" key="6">
    <source>
        <dbReference type="PROSITE" id="PS50043"/>
    </source>
</evidence>
<dbReference type="SMART" id="SM00448">
    <property type="entry name" value="REC"/>
    <property type="match status" value="1"/>
</dbReference>
<dbReference type="InterPro" id="IPR058245">
    <property type="entry name" value="NreC/VraR/RcsB-like_REC"/>
</dbReference>
<keyword evidence="2" id="KW-0805">Transcription regulation</keyword>
<evidence type="ECO:0000259" key="7">
    <source>
        <dbReference type="PROSITE" id="PS50110"/>
    </source>
</evidence>
<evidence type="ECO:0000256" key="4">
    <source>
        <dbReference type="ARBA" id="ARBA00023163"/>
    </source>
</evidence>
<dbReference type="CDD" id="cd17535">
    <property type="entry name" value="REC_NarL-like"/>
    <property type="match status" value="1"/>
</dbReference>
<dbReference type="eggNOG" id="COG2197">
    <property type="taxonomic scope" value="Bacteria"/>
</dbReference>
<dbReference type="GO" id="GO:0006355">
    <property type="term" value="P:regulation of DNA-templated transcription"/>
    <property type="evidence" value="ECO:0007669"/>
    <property type="project" value="InterPro"/>
</dbReference>
<dbReference type="HOGENOM" id="CLU_000445_90_1_6"/>
<dbReference type="Proteomes" id="UP000025241">
    <property type="component" value="Chromosome I"/>
</dbReference>
<proteinExistence type="predicted"/>
<keyword evidence="1 5" id="KW-0597">Phosphoprotein</keyword>
<dbReference type="GO" id="GO:0000160">
    <property type="term" value="P:phosphorelay signal transduction system"/>
    <property type="evidence" value="ECO:0007669"/>
    <property type="project" value="InterPro"/>
</dbReference>
<dbReference type="KEGG" id="pkc:PKB_3821"/>
<dbReference type="SMART" id="SM00421">
    <property type="entry name" value="HTH_LUXR"/>
    <property type="match status" value="1"/>
</dbReference>
<sequence>MSKVLIVDDHPVIRMAMRVLLEKDGHTILGETDNGVDALSVARELLPELVVLDIGIPKLDGLEVISRLTALGLSMKILVLTGQNASLFAMRCMQAGASGFVCKQGGLGELVNAVNAVAAGYSYFPSIAVRPSRKNMGAVDDAELIRRLSDREMSVLQYLANGFTNKDIAEQMFISNKTVSTYKTRLLLKLNAHSLVDLIDFAKRNALV</sequence>
<keyword evidence="9" id="KW-1185">Reference proteome</keyword>
<dbReference type="PANTHER" id="PTHR43214:SF41">
    <property type="entry name" value="NITRATE_NITRITE RESPONSE REGULATOR PROTEIN NARP"/>
    <property type="match status" value="1"/>
</dbReference>
<dbReference type="Pfam" id="PF00196">
    <property type="entry name" value="GerE"/>
    <property type="match status" value="1"/>
</dbReference>
<reference evidence="8 9" key="2">
    <citation type="submission" date="2014-05" db="EMBL/GenBank/DDBJ databases">
        <title>Genome sequence of the 3-chlorobenzoate degrading bacterium Pseudomonas knackmussii B13 shows multiple evidence for horizontal gene transfer.</title>
        <authorList>
            <person name="Miyazaki R."/>
            <person name="Bertelli C."/>
            <person name="Falquet L."/>
            <person name="Robinson-Rechavi M."/>
            <person name="Gharib W."/>
            <person name="Roy S."/>
            <person name="Van der Meer J.R."/>
        </authorList>
    </citation>
    <scope>NUCLEOTIDE SEQUENCE [LARGE SCALE GENOMIC DNA]</scope>
    <source>
        <strain evidence="8 9">B13</strain>
    </source>
</reference>
<dbReference type="RefSeq" id="WP_043253520.1">
    <property type="nucleotide sequence ID" value="NZ_HG322950.1"/>
</dbReference>
<dbReference type="PROSITE" id="PS00622">
    <property type="entry name" value="HTH_LUXR_1"/>
    <property type="match status" value="1"/>
</dbReference>
<dbReference type="AlphaFoldDB" id="A0A024HL61"/>
<dbReference type="Gene3D" id="3.40.50.2300">
    <property type="match status" value="1"/>
</dbReference>
<dbReference type="PANTHER" id="PTHR43214">
    <property type="entry name" value="TWO-COMPONENT RESPONSE REGULATOR"/>
    <property type="match status" value="1"/>
</dbReference>
<dbReference type="CDD" id="cd06170">
    <property type="entry name" value="LuxR_C_like"/>
    <property type="match status" value="1"/>
</dbReference>
<accession>A0A024HL61</accession>
<dbReference type="SUPFAM" id="SSF52172">
    <property type="entry name" value="CheY-like"/>
    <property type="match status" value="1"/>
</dbReference>
<dbReference type="InterPro" id="IPR039420">
    <property type="entry name" value="WalR-like"/>
</dbReference>
<evidence type="ECO:0000256" key="2">
    <source>
        <dbReference type="ARBA" id="ARBA00023015"/>
    </source>
</evidence>
<dbReference type="GO" id="GO:0003677">
    <property type="term" value="F:DNA binding"/>
    <property type="evidence" value="ECO:0007669"/>
    <property type="project" value="UniProtKB-KW"/>
</dbReference>
<evidence type="ECO:0000256" key="1">
    <source>
        <dbReference type="ARBA" id="ARBA00022553"/>
    </source>
</evidence>
<reference evidence="8 9" key="1">
    <citation type="submission" date="2013-03" db="EMBL/GenBank/DDBJ databases">
        <authorList>
            <person name="Linke B."/>
        </authorList>
    </citation>
    <scope>NUCLEOTIDE SEQUENCE [LARGE SCALE GENOMIC DNA]</scope>
    <source>
        <strain evidence="8 9">B13</strain>
    </source>
</reference>
<dbReference type="PROSITE" id="PS50110">
    <property type="entry name" value="RESPONSE_REGULATORY"/>
    <property type="match status" value="1"/>
</dbReference>
<dbReference type="PROSITE" id="PS50043">
    <property type="entry name" value="HTH_LUXR_2"/>
    <property type="match status" value="1"/>
</dbReference>
<protein>
    <submittedName>
        <fullName evidence="8">Virulence factors putative positive transcription regulator BvgA</fullName>
    </submittedName>
</protein>
<keyword evidence="4" id="KW-0804">Transcription</keyword>